<keyword evidence="8" id="KW-0175">Coiled coil</keyword>
<keyword evidence="2" id="KW-0479">Metal-binding</keyword>
<evidence type="ECO:0000256" key="7">
    <source>
        <dbReference type="ARBA" id="ARBA00023242"/>
    </source>
</evidence>
<dbReference type="InterPro" id="IPR036864">
    <property type="entry name" value="Zn2-C6_fun-type_DNA-bd_sf"/>
</dbReference>
<evidence type="ECO:0000256" key="2">
    <source>
        <dbReference type="ARBA" id="ARBA00022723"/>
    </source>
</evidence>
<comment type="caution">
    <text evidence="11">The sequence shown here is derived from an EMBL/GenBank/DDBJ whole genome shotgun (WGS) entry which is preliminary data.</text>
</comment>
<evidence type="ECO:0000313" key="12">
    <source>
        <dbReference type="Proteomes" id="UP001148312"/>
    </source>
</evidence>
<gene>
    <name evidence="11" type="ORF">N7539_001470</name>
</gene>
<feature type="coiled-coil region" evidence="8">
    <location>
        <begin position="247"/>
        <end position="274"/>
    </location>
</feature>
<dbReference type="Pfam" id="PF00172">
    <property type="entry name" value="Zn_clus"/>
    <property type="match status" value="1"/>
</dbReference>
<protein>
    <recommendedName>
        <fullName evidence="10">Zn(2)-C6 fungal-type domain-containing protein</fullName>
    </recommendedName>
</protein>
<dbReference type="PANTHER" id="PTHR47782:SF12">
    <property type="entry name" value="ZN(II)2CYS6 TRANSCRIPTION FACTOR (EUROFUNG)"/>
    <property type="match status" value="1"/>
</dbReference>
<keyword evidence="12" id="KW-1185">Reference proteome</keyword>
<feature type="compositionally biased region" description="Basic and acidic residues" evidence="9">
    <location>
        <begin position="77"/>
        <end position="86"/>
    </location>
</feature>
<sequence length="292" mass="32644">MDSAIEASIEEDLMDEEMFEDFVNLDGDPTPCSIFPEADVDTSHFARTTSSDPPHLTRTAASDTAHYDDRSMTLKIERDTPMRSDTRAYSSLESASVDASIPGENQSAAQQEKKRRRRPSSPEPDYQEQVATHNKKRKRTGQACDRCRCRRYKCDSRAEGCIPCTTANVPCNVTDSVTGETFVRGAAGRMAAEIEQLKAAVARLEQEKAELQDMIQYAGLPLPFHLSQVNDNSGASPSFAPSVQSQVRAQQEQIDMLSQEVARLRNSNQALQTRMEEQPQQAQYPKFAPFYH</sequence>
<dbReference type="GO" id="GO:0045944">
    <property type="term" value="P:positive regulation of transcription by RNA polymerase II"/>
    <property type="evidence" value="ECO:0007669"/>
    <property type="project" value="TreeGrafter"/>
</dbReference>
<dbReference type="GO" id="GO:0043565">
    <property type="term" value="F:sequence-specific DNA binding"/>
    <property type="evidence" value="ECO:0007669"/>
    <property type="project" value="TreeGrafter"/>
</dbReference>
<dbReference type="InterPro" id="IPR052202">
    <property type="entry name" value="Yeast_MetPath_Reg"/>
</dbReference>
<dbReference type="SUPFAM" id="SSF57701">
    <property type="entry name" value="Zn2/Cys6 DNA-binding domain"/>
    <property type="match status" value="1"/>
</dbReference>
<dbReference type="GO" id="GO:0000981">
    <property type="term" value="F:DNA-binding transcription factor activity, RNA polymerase II-specific"/>
    <property type="evidence" value="ECO:0007669"/>
    <property type="project" value="InterPro"/>
</dbReference>
<dbReference type="PROSITE" id="PS00463">
    <property type="entry name" value="ZN2_CY6_FUNGAL_1"/>
    <property type="match status" value="1"/>
</dbReference>
<dbReference type="GeneID" id="81621322"/>
<evidence type="ECO:0000256" key="3">
    <source>
        <dbReference type="ARBA" id="ARBA00022833"/>
    </source>
</evidence>
<accession>A0A9W9XI01</accession>
<dbReference type="GO" id="GO:0005634">
    <property type="term" value="C:nucleus"/>
    <property type="evidence" value="ECO:0007669"/>
    <property type="project" value="UniProtKB-SubCell"/>
</dbReference>
<evidence type="ECO:0000259" key="10">
    <source>
        <dbReference type="PROSITE" id="PS50048"/>
    </source>
</evidence>
<dbReference type="RefSeq" id="XP_056793104.1">
    <property type="nucleotide sequence ID" value="XM_056931073.1"/>
</dbReference>
<keyword evidence="3" id="KW-0862">Zinc</keyword>
<keyword evidence="5" id="KW-0238">DNA-binding</keyword>
<evidence type="ECO:0000256" key="6">
    <source>
        <dbReference type="ARBA" id="ARBA00023163"/>
    </source>
</evidence>
<evidence type="ECO:0000256" key="9">
    <source>
        <dbReference type="SAM" id="MobiDB-lite"/>
    </source>
</evidence>
<dbReference type="EMBL" id="JAPWDQ010000002">
    <property type="protein sequence ID" value="KAJ5492724.1"/>
    <property type="molecule type" value="Genomic_DNA"/>
</dbReference>
<dbReference type="CDD" id="cd00067">
    <property type="entry name" value="GAL4"/>
    <property type="match status" value="1"/>
</dbReference>
<organism evidence="11 12">
    <name type="scientific">Penicillium diatomitis</name>
    <dbReference type="NCBI Taxonomy" id="2819901"/>
    <lineage>
        <taxon>Eukaryota</taxon>
        <taxon>Fungi</taxon>
        <taxon>Dikarya</taxon>
        <taxon>Ascomycota</taxon>
        <taxon>Pezizomycotina</taxon>
        <taxon>Eurotiomycetes</taxon>
        <taxon>Eurotiomycetidae</taxon>
        <taxon>Eurotiales</taxon>
        <taxon>Aspergillaceae</taxon>
        <taxon>Penicillium</taxon>
    </lineage>
</organism>
<dbReference type="InterPro" id="IPR001138">
    <property type="entry name" value="Zn2Cys6_DnaBD"/>
</dbReference>
<feature type="domain" description="Zn(2)-C6 fungal-type" evidence="10">
    <location>
        <begin position="143"/>
        <end position="173"/>
    </location>
</feature>
<evidence type="ECO:0000256" key="5">
    <source>
        <dbReference type="ARBA" id="ARBA00023125"/>
    </source>
</evidence>
<reference evidence="11" key="1">
    <citation type="submission" date="2022-12" db="EMBL/GenBank/DDBJ databases">
        <authorList>
            <person name="Petersen C."/>
        </authorList>
    </citation>
    <scope>NUCLEOTIDE SEQUENCE</scope>
    <source>
        <strain evidence="11">IBT 30728</strain>
    </source>
</reference>
<dbReference type="PROSITE" id="PS50048">
    <property type="entry name" value="ZN2_CY6_FUNGAL_2"/>
    <property type="match status" value="1"/>
</dbReference>
<dbReference type="PANTHER" id="PTHR47782">
    <property type="entry name" value="ZN(II)2CYS6 TRANSCRIPTION FACTOR (EUROFUNG)-RELATED"/>
    <property type="match status" value="1"/>
</dbReference>
<evidence type="ECO:0000313" key="11">
    <source>
        <dbReference type="EMBL" id="KAJ5492724.1"/>
    </source>
</evidence>
<keyword evidence="7" id="KW-0539">Nucleus</keyword>
<keyword evidence="4" id="KW-0805">Transcription regulation</keyword>
<dbReference type="Gene3D" id="4.10.240.10">
    <property type="entry name" value="Zn(2)-C6 fungal-type DNA-binding domain"/>
    <property type="match status" value="1"/>
</dbReference>
<comment type="subcellular location">
    <subcellularLocation>
        <location evidence="1">Nucleus</location>
    </subcellularLocation>
</comment>
<keyword evidence="6" id="KW-0804">Transcription</keyword>
<feature type="region of interest" description="Disordered" evidence="9">
    <location>
        <begin position="37"/>
        <end position="59"/>
    </location>
</feature>
<feature type="region of interest" description="Disordered" evidence="9">
    <location>
        <begin position="77"/>
        <end position="137"/>
    </location>
</feature>
<evidence type="ECO:0000256" key="1">
    <source>
        <dbReference type="ARBA" id="ARBA00004123"/>
    </source>
</evidence>
<evidence type="ECO:0000256" key="4">
    <source>
        <dbReference type="ARBA" id="ARBA00023015"/>
    </source>
</evidence>
<feature type="coiled-coil region" evidence="8">
    <location>
        <begin position="187"/>
        <end position="214"/>
    </location>
</feature>
<evidence type="ECO:0000256" key="8">
    <source>
        <dbReference type="SAM" id="Coils"/>
    </source>
</evidence>
<name>A0A9W9XI01_9EURO</name>
<proteinExistence type="predicted"/>
<dbReference type="Proteomes" id="UP001148312">
    <property type="component" value="Unassembled WGS sequence"/>
</dbReference>
<dbReference type="AlphaFoldDB" id="A0A9W9XI01"/>
<reference evidence="11" key="2">
    <citation type="journal article" date="2023" name="IMA Fungus">
        <title>Comparative genomic study of the Penicillium genus elucidates a diverse pangenome and 15 lateral gene transfer events.</title>
        <authorList>
            <person name="Petersen C."/>
            <person name="Sorensen T."/>
            <person name="Nielsen M.R."/>
            <person name="Sondergaard T.E."/>
            <person name="Sorensen J.L."/>
            <person name="Fitzpatrick D.A."/>
            <person name="Frisvad J.C."/>
            <person name="Nielsen K.L."/>
        </authorList>
    </citation>
    <scope>NUCLEOTIDE SEQUENCE</scope>
    <source>
        <strain evidence="11">IBT 30728</strain>
    </source>
</reference>
<dbReference type="GO" id="GO:0008270">
    <property type="term" value="F:zinc ion binding"/>
    <property type="evidence" value="ECO:0007669"/>
    <property type="project" value="InterPro"/>
</dbReference>